<organism evidence="1 2">
    <name type="scientific">Wolfiporia cocos (strain MD-104)</name>
    <name type="common">Brown rot fungus</name>
    <dbReference type="NCBI Taxonomy" id="742152"/>
    <lineage>
        <taxon>Eukaryota</taxon>
        <taxon>Fungi</taxon>
        <taxon>Dikarya</taxon>
        <taxon>Basidiomycota</taxon>
        <taxon>Agaricomycotina</taxon>
        <taxon>Agaricomycetes</taxon>
        <taxon>Polyporales</taxon>
        <taxon>Phaeolaceae</taxon>
        <taxon>Wolfiporia</taxon>
    </lineage>
</organism>
<evidence type="ECO:0000313" key="1">
    <source>
        <dbReference type="EMBL" id="PCH39387.1"/>
    </source>
</evidence>
<sequence>MRRCRQCRAPSHTPAREAVFYMESVGSSALDVGHVTNVRPDATIADPRWKWQAVEAMRFKRLRRALFAALQSPLLAAQRSQGPAACAAGTPLAARAVHAKDTRVQHVTGPSARRSALSAGRARIGRTSGACRPRARGGARLWRRDASMTAPAVAVAPPASQAPCLVDQQQRFRSAARADHTAGRAGYEPDSAAGVVALCAHRRLQISLYIREVVPPLTGIYGTAAEGSEQGDTRAAARALIQAHDWLLLYPG</sequence>
<accession>A0A2H3JTG1</accession>
<evidence type="ECO:0000313" key="2">
    <source>
        <dbReference type="Proteomes" id="UP000218811"/>
    </source>
</evidence>
<name>A0A2H3JTG1_WOLCO</name>
<dbReference type="EMBL" id="KB467987">
    <property type="protein sequence ID" value="PCH39387.1"/>
    <property type="molecule type" value="Genomic_DNA"/>
</dbReference>
<gene>
    <name evidence="1" type="ORF">WOLCODRAFT_167928</name>
</gene>
<reference evidence="1 2" key="1">
    <citation type="journal article" date="2012" name="Science">
        <title>The Paleozoic origin of enzymatic lignin decomposition reconstructed from 31 fungal genomes.</title>
        <authorList>
            <person name="Floudas D."/>
            <person name="Binder M."/>
            <person name="Riley R."/>
            <person name="Barry K."/>
            <person name="Blanchette R.A."/>
            <person name="Henrissat B."/>
            <person name="Martinez A.T."/>
            <person name="Otillar R."/>
            <person name="Spatafora J.W."/>
            <person name="Yadav J.S."/>
            <person name="Aerts A."/>
            <person name="Benoit I."/>
            <person name="Boyd A."/>
            <person name="Carlson A."/>
            <person name="Copeland A."/>
            <person name="Coutinho P.M."/>
            <person name="de Vries R.P."/>
            <person name="Ferreira P."/>
            <person name="Findley K."/>
            <person name="Foster B."/>
            <person name="Gaskell J."/>
            <person name="Glotzer D."/>
            <person name="Gorecki P."/>
            <person name="Heitman J."/>
            <person name="Hesse C."/>
            <person name="Hori C."/>
            <person name="Igarashi K."/>
            <person name="Jurgens J.A."/>
            <person name="Kallen N."/>
            <person name="Kersten P."/>
            <person name="Kohler A."/>
            <person name="Kuees U."/>
            <person name="Kumar T.K.A."/>
            <person name="Kuo A."/>
            <person name="LaButti K."/>
            <person name="Larrondo L.F."/>
            <person name="Lindquist E."/>
            <person name="Ling A."/>
            <person name="Lombard V."/>
            <person name="Lucas S."/>
            <person name="Lundell T."/>
            <person name="Martin R."/>
            <person name="McLaughlin D.J."/>
            <person name="Morgenstern I."/>
            <person name="Morin E."/>
            <person name="Murat C."/>
            <person name="Nagy L.G."/>
            <person name="Nolan M."/>
            <person name="Ohm R.A."/>
            <person name="Patyshakuliyeva A."/>
            <person name="Rokas A."/>
            <person name="Ruiz-Duenas F.J."/>
            <person name="Sabat G."/>
            <person name="Salamov A."/>
            <person name="Samejima M."/>
            <person name="Schmutz J."/>
            <person name="Slot J.C."/>
            <person name="St John F."/>
            <person name="Stenlid J."/>
            <person name="Sun H."/>
            <person name="Sun S."/>
            <person name="Syed K."/>
            <person name="Tsang A."/>
            <person name="Wiebenga A."/>
            <person name="Young D."/>
            <person name="Pisabarro A."/>
            <person name="Eastwood D.C."/>
            <person name="Martin F."/>
            <person name="Cullen D."/>
            <person name="Grigoriev I.V."/>
            <person name="Hibbett D.S."/>
        </authorList>
    </citation>
    <scope>NUCLEOTIDE SEQUENCE [LARGE SCALE GENOMIC DNA]</scope>
    <source>
        <strain evidence="1 2">MD-104</strain>
    </source>
</reference>
<keyword evidence="2" id="KW-1185">Reference proteome</keyword>
<proteinExistence type="predicted"/>
<dbReference type="Proteomes" id="UP000218811">
    <property type="component" value="Unassembled WGS sequence"/>
</dbReference>
<protein>
    <submittedName>
        <fullName evidence="1">Uncharacterized protein</fullName>
    </submittedName>
</protein>
<dbReference type="AlphaFoldDB" id="A0A2H3JTG1"/>